<dbReference type="InterPro" id="IPR007462">
    <property type="entry name" value="COV1-like"/>
</dbReference>
<comment type="caution">
    <text evidence="2">The sequence shown here is derived from an EMBL/GenBank/DDBJ whole genome shotgun (WGS) entry which is preliminary data.</text>
</comment>
<dbReference type="Pfam" id="PF04367">
    <property type="entry name" value="DUF502"/>
    <property type="match status" value="1"/>
</dbReference>
<feature type="transmembrane region" description="Helical" evidence="1">
    <location>
        <begin position="20"/>
        <end position="44"/>
    </location>
</feature>
<reference evidence="2 3" key="1">
    <citation type="journal article" date="2014" name="Mol. Biol. Evol.">
        <title>Massive expansion of Ubiquitination-related gene families within the Chlamydiae.</title>
        <authorList>
            <person name="Domman D."/>
            <person name="Collingro A."/>
            <person name="Lagkouvardos I."/>
            <person name="Gehre L."/>
            <person name="Weinmaier T."/>
            <person name="Rattei T."/>
            <person name="Subtil A."/>
            <person name="Horn M."/>
        </authorList>
    </citation>
    <scope>NUCLEOTIDE SEQUENCE [LARGE SCALE GENOMIC DNA]</scope>
    <source>
        <strain evidence="2 3">EI2</strain>
    </source>
</reference>
<proteinExistence type="predicted"/>
<accession>A0A0C1JWA5</accession>
<evidence type="ECO:0000313" key="2">
    <source>
        <dbReference type="EMBL" id="KIC71517.1"/>
    </source>
</evidence>
<evidence type="ECO:0000313" key="3">
    <source>
        <dbReference type="Proteomes" id="UP000031465"/>
    </source>
</evidence>
<dbReference type="PATRIC" id="fig|362787.3.peg.1328"/>
<dbReference type="AlphaFoldDB" id="A0A0C1JWA5"/>
<feature type="transmembrane region" description="Helical" evidence="1">
    <location>
        <begin position="64"/>
        <end position="93"/>
    </location>
</feature>
<dbReference type="PANTHER" id="PTHR31876">
    <property type="entry name" value="COV-LIKE PROTEIN 1"/>
    <property type="match status" value="1"/>
</dbReference>
<gene>
    <name evidence="2" type="ORF">DB44_DJ00120</name>
</gene>
<keyword evidence="1" id="KW-1133">Transmembrane helix</keyword>
<dbReference type="Proteomes" id="UP000031465">
    <property type="component" value="Unassembled WGS sequence"/>
</dbReference>
<sequence length="232" mass="26773">MKFSSNFFSRNIRDMKKSFLTGFAILFPVILTIIIIGFFINFLTYPFLNLTKFWLNQFNWYENYSILFADLGITHFISQLLILGLLIGIIFGVGLLGQLFLINYILKLGNTLILAIPYINKIYKFSQEFVFSLFSSHSKSFAYVVLAPYPSVNHLSLGFVSKSLLNFQEHERLISVFIPGTPNPSIGYTLKFKKKDLLFLDMKIDEAMKFVISFGTITHDFKLLDPNKCHEI</sequence>
<evidence type="ECO:0008006" key="4">
    <source>
        <dbReference type="Google" id="ProtNLM"/>
    </source>
</evidence>
<dbReference type="PANTHER" id="PTHR31876:SF26">
    <property type="entry name" value="PROTEIN LIKE COV 2"/>
    <property type="match status" value="1"/>
</dbReference>
<name>A0A0C1JWA5_9BACT</name>
<dbReference type="EMBL" id="JSAN01000082">
    <property type="protein sequence ID" value="KIC71517.1"/>
    <property type="molecule type" value="Genomic_DNA"/>
</dbReference>
<evidence type="ECO:0000256" key="1">
    <source>
        <dbReference type="SAM" id="Phobius"/>
    </source>
</evidence>
<protein>
    <recommendedName>
        <fullName evidence="4">DUF502 domain-containing protein</fullName>
    </recommendedName>
</protein>
<keyword evidence="1" id="KW-0472">Membrane</keyword>
<keyword evidence="1" id="KW-0812">Transmembrane</keyword>
<organism evidence="2 3">
    <name type="scientific">Candidatus Protochlamydia amoebophila</name>
    <dbReference type="NCBI Taxonomy" id="362787"/>
    <lineage>
        <taxon>Bacteria</taxon>
        <taxon>Pseudomonadati</taxon>
        <taxon>Chlamydiota</taxon>
        <taxon>Chlamydiia</taxon>
        <taxon>Parachlamydiales</taxon>
        <taxon>Parachlamydiaceae</taxon>
        <taxon>Candidatus Protochlamydia</taxon>
    </lineage>
</organism>